<evidence type="ECO:0000256" key="5">
    <source>
        <dbReference type="ARBA" id="ARBA00023172"/>
    </source>
</evidence>
<gene>
    <name evidence="6" type="ORF">HUK38_12400</name>
</gene>
<name>A0A839HJQ5_9GAMM</name>
<keyword evidence="4" id="KW-0963">Cytoplasm</keyword>
<proteinExistence type="inferred from homology"/>
<dbReference type="InterPro" id="IPR007476">
    <property type="entry name" value="RdgC"/>
</dbReference>
<evidence type="ECO:0000256" key="3">
    <source>
        <dbReference type="ARBA" id="ARBA00022296"/>
    </source>
</evidence>
<dbReference type="NCBIfam" id="NF001464">
    <property type="entry name" value="PRK00321.1-5"/>
    <property type="match status" value="1"/>
</dbReference>
<dbReference type="GO" id="GO:0003690">
    <property type="term" value="F:double-stranded DNA binding"/>
    <property type="evidence" value="ECO:0007669"/>
    <property type="project" value="TreeGrafter"/>
</dbReference>
<dbReference type="PANTHER" id="PTHR38103:SF1">
    <property type="entry name" value="RECOMBINATION-ASSOCIATED PROTEIN RDGC"/>
    <property type="match status" value="1"/>
</dbReference>
<evidence type="ECO:0000313" key="6">
    <source>
        <dbReference type="EMBL" id="MBB1127018.1"/>
    </source>
</evidence>
<dbReference type="AlphaFoldDB" id="A0A839HJQ5"/>
<protein>
    <recommendedName>
        <fullName evidence="3">Recombination-associated protein RdgC</fullName>
    </recommendedName>
</protein>
<dbReference type="Proteomes" id="UP000548632">
    <property type="component" value="Unassembled WGS sequence"/>
</dbReference>
<dbReference type="EMBL" id="JABVCQ010000032">
    <property type="protein sequence ID" value="MBB1127018.1"/>
    <property type="molecule type" value="Genomic_DNA"/>
</dbReference>
<keyword evidence="7" id="KW-1185">Reference proteome</keyword>
<accession>A0A839HJQ5</accession>
<evidence type="ECO:0000256" key="2">
    <source>
        <dbReference type="ARBA" id="ARBA00008657"/>
    </source>
</evidence>
<comment type="subcellular location">
    <subcellularLocation>
        <location evidence="1">Cytoplasm</location>
        <location evidence="1">Nucleoid</location>
    </subcellularLocation>
</comment>
<evidence type="ECO:0000256" key="1">
    <source>
        <dbReference type="ARBA" id="ARBA00004453"/>
    </source>
</evidence>
<organism evidence="6 7">
    <name type="scientific">Thiospirillum jenense</name>
    <dbReference type="NCBI Taxonomy" id="1653858"/>
    <lineage>
        <taxon>Bacteria</taxon>
        <taxon>Pseudomonadati</taxon>
        <taxon>Pseudomonadota</taxon>
        <taxon>Gammaproteobacteria</taxon>
        <taxon>Chromatiales</taxon>
        <taxon>Chromatiaceae</taxon>
        <taxon>Thiospirillum</taxon>
    </lineage>
</organism>
<dbReference type="GO" id="GO:0000018">
    <property type="term" value="P:regulation of DNA recombination"/>
    <property type="evidence" value="ECO:0007669"/>
    <property type="project" value="TreeGrafter"/>
</dbReference>
<dbReference type="RefSeq" id="WP_182584642.1">
    <property type="nucleotide sequence ID" value="NZ_JABVCQ010000032.1"/>
</dbReference>
<sequence length="301" mass="34008">MFKNAKVFRLRNPFTLNQLQLHERLEAYAFRPCGPLETMTLGWVAPLGDNAHVLAHLNNDCLMITARRQERLLPAGVISEALTAKVAEIEQNEMRDVGRRERTRLREMLLSQMLPQAFTQSRLIAAYIDCKHHWFVVDTSSDTVAEAVLSLLRQTLDSLPARPLQPTVSVSDRMTMWVASGRAIAGLELEDQCELRDAVDQQSVVRCRGQDLTAPEIKQHLNAGKRVVVLSLTWQDRLSFLLDEELGLKRLRLTSMLTDAPTDADTNDELLRFDAELTLMTGELRALLNALTTEFGCQDEV</sequence>
<evidence type="ECO:0000256" key="4">
    <source>
        <dbReference type="ARBA" id="ARBA00022490"/>
    </source>
</evidence>
<dbReference type="Pfam" id="PF04381">
    <property type="entry name" value="RdgC"/>
    <property type="match status" value="1"/>
</dbReference>
<evidence type="ECO:0000313" key="7">
    <source>
        <dbReference type="Proteomes" id="UP000548632"/>
    </source>
</evidence>
<dbReference type="PANTHER" id="PTHR38103">
    <property type="entry name" value="RECOMBINATION-ASSOCIATED PROTEIN RDGC"/>
    <property type="match status" value="1"/>
</dbReference>
<comment type="similarity">
    <text evidence="2">Belongs to the RdgC family.</text>
</comment>
<comment type="caution">
    <text evidence="6">The sequence shown here is derived from an EMBL/GenBank/DDBJ whole genome shotgun (WGS) entry which is preliminary data.</text>
</comment>
<dbReference type="GO" id="GO:0006310">
    <property type="term" value="P:DNA recombination"/>
    <property type="evidence" value="ECO:0007669"/>
    <property type="project" value="UniProtKB-KW"/>
</dbReference>
<reference evidence="6 7" key="1">
    <citation type="journal article" date="2020" name="Arch. Microbiol.">
        <title>The genome sequence of the giant phototrophic gammaproteobacterium Thiospirillum jenense gives insight into its physiological properties and phylogenetic relationships.</title>
        <authorList>
            <person name="Imhoff J.F."/>
            <person name="Meyer T.E."/>
            <person name="Kyndt J.A."/>
        </authorList>
    </citation>
    <scope>NUCLEOTIDE SEQUENCE [LARGE SCALE GENOMIC DNA]</scope>
    <source>
        <strain evidence="6 7">DSM 216</strain>
    </source>
</reference>
<dbReference type="GO" id="GO:0043590">
    <property type="term" value="C:bacterial nucleoid"/>
    <property type="evidence" value="ECO:0007669"/>
    <property type="project" value="TreeGrafter"/>
</dbReference>
<keyword evidence="5" id="KW-0233">DNA recombination</keyword>